<evidence type="ECO:0000313" key="13">
    <source>
        <dbReference type="EMBL" id="PIC13990.1"/>
    </source>
</evidence>
<feature type="domain" description="Aminotransferase class I/classII large" evidence="12">
    <location>
        <begin position="105"/>
        <end position="174"/>
    </location>
</feature>
<comment type="cofactor">
    <cofactor evidence="1">
        <name>pyridoxal 5'-phosphate</name>
        <dbReference type="ChEBI" id="CHEBI:597326"/>
    </cofactor>
</comment>
<accession>A0A2G5SG14</accession>
<evidence type="ECO:0000256" key="6">
    <source>
        <dbReference type="ARBA" id="ARBA00022898"/>
    </source>
</evidence>
<dbReference type="Proteomes" id="UP000230233">
    <property type="component" value="Unassembled WGS sequence"/>
</dbReference>
<evidence type="ECO:0000313" key="14">
    <source>
        <dbReference type="Proteomes" id="UP000230233"/>
    </source>
</evidence>
<dbReference type="GO" id="GO:0006533">
    <property type="term" value="P:L-aspartate catabolic process"/>
    <property type="evidence" value="ECO:0007669"/>
    <property type="project" value="TreeGrafter"/>
</dbReference>
<dbReference type="GO" id="GO:0030170">
    <property type="term" value="F:pyridoxal phosphate binding"/>
    <property type="evidence" value="ECO:0007669"/>
    <property type="project" value="InterPro"/>
</dbReference>
<dbReference type="Gene3D" id="3.40.640.10">
    <property type="entry name" value="Type I PLP-dependent aspartate aminotransferase-like (Major domain)"/>
    <property type="match status" value="1"/>
</dbReference>
<dbReference type="InterPro" id="IPR015424">
    <property type="entry name" value="PyrdxlP-dep_Trfase"/>
</dbReference>
<dbReference type="InterPro" id="IPR015421">
    <property type="entry name" value="PyrdxlP-dep_Trfase_major"/>
</dbReference>
<comment type="caution">
    <text evidence="13">The sequence shown here is derived from an EMBL/GenBank/DDBJ whole genome shotgun (WGS) entry which is preliminary data.</text>
</comment>
<evidence type="ECO:0000256" key="2">
    <source>
        <dbReference type="ARBA" id="ARBA00011738"/>
    </source>
</evidence>
<evidence type="ECO:0000259" key="12">
    <source>
        <dbReference type="Pfam" id="PF00155"/>
    </source>
</evidence>
<dbReference type="EMBL" id="PDUG01000009">
    <property type="protein sequence ID" value="PIC13990.1"/>
    <property type="molecule type" value="Genomic_DNA"/>
</dbReference>
<dbReference type="InterPro" id="IPR000796">
    <property type="entry name" value="Asp_trans"/>
</dbReference>
<comment type="subunit">
    <text evidence="2">Homodimer.</text>
</comment>
<name>A0A2G5SG14_9PELO</name>
<reference evidence="14" key="1">
    <citation type="submission" date="2017-10" db="EMBL/GenBank/DDBJ databases">
        <title>Rapid genome shrinkage in a self-fertile nematode reveals novel sperm competition proteins.</title>
        <authorList>
            <person name="Yin D."/>
            <person name="Schwarz E.M."/>
            <person name="Thomas C.G."/>
            <person name="Felde R.L."/>
            <person name="Korf I.F."/>
            <person name="Cutter A.D."/>
            <person name="Schartner C.M."/>
            <person name="Ralston E.J."/>
            <person name="Meyer B.J."/>
            <person name="Haag E.S."/>
        </authorList>
    </citation>
    <scope>NUCLEOTIDE SEQUENCE [LARGE SCALE GENOMIC DNA]</scope>
    <source>
        <strain evidence="14">JU1422</strain>
    </source>
</reference>
<evidence type="ECO:0000256" key="10">
    <source>
        <dbReference type="ARBA" id="ARBA00042867"/>
    </source>
</evidence>
<dbReference type="PANTHER" id="PTHR11879">
    <property type="entry name" value="ASPARTATE AMINOTRANSFERASE"/>
    <property type="match status" value="1"/>
</dbReference>
<dbReference type="SUPFAM" id="SSF53383">
    <property type="entry name" value="PLP-dependent transferases"/>
    <property type="match status" value="1"/>
</dbReference>
<evidence type="ECO:0000256" key="8">
    <source>
        <dbReference type="ARBA" id="ARBA00041257"/>
    </source>
</evidence>
<dbReference type="AlphaFoldDB" id="A0A2G5SG14"/>
<evidence type="ECO:0000256" key="4">
    <source>
        <dbReference type="ARBA" id="ARBA00022576"/>
    </source>
</evidence>
<organism evidence="13 14">
    <name type="scientific">Caenorhabditis nigoni</name>
    <dbReference type="NCBI Taxonomy" id="1611254"/>
    <lineage>
        <taxon>Eukaryota</taxon>
        <taxon>Metazoa</taxon>
        <taxon>Ecdysozoa</taxon>
        <taxon>Nematoda</taxon>
        <taxon>Chromadorea</taxon>
        <taxon>Rhabditida</taxon>
        <taxon>Rhabditina</taxon>
        <taxon>Rhabditomorpha</taxon>
        <taxon>Rhabditoidea</taxon>
        <taxon>Rhabditidae</taxon>
        <taxon>Peloderinae</taxon>
        <taxon>Caenorhabditis</taxon>
    </lineage>
</organism>
<sequence>MSSSRITVESLVSFSEKFASITISEFRIPGVHEASAKLADGENTIKDKRIFTTPIISMELKSSNPSSFSSVAKPKSITTDHRFGDIMSQSSSFLELLRSITVFSTSQPADSTNEAGALADISQFSQGSVISLHAGAHNSIGTDPSRDLWKKLSDEKRALFVFFEMTYQDFALTDALLRIAVLC</sequence>
<dbReference type="GO" id="GO:0004069">
    <property type="term" value="F:L-aspartate:2-oxoglutarate aminotransferase activity"/>
    <property type="evidence" value="ECO:0007669"/>
    <property type="project" value="UniProtKB-EC"/>
</dbReference>
<proteinExistence type="predicted"/>
<dbReference type="STRING" id="1611254.A0A2G5SG14"/>
<evidence type="ECO:0000256" key="7">
    <source>
        <dbReference type="ARBA" id="ARBA00040891"/>
    </source>
</evidence>
<dbReference type="GO" id="GO:0005739">
    <property type="term" value="C:mitochondrion"/>
    <property type="evidence" value="ECO:0007669"/>
    <property type="project" value="TreeGrafter"/>
</dbReference>
<dbReference type="InterPro" id="IPR004839">
    <property type="entry name" value="Aminotransferase_I/II_large"/>
</dbReference>
<dbReference type="Pfam" id="PF00155">
    <property type="entry name" value="Aminotran_1_2"/>
    <property type="match status" value="1"/>
</dbReference>
<protein>
    <recommendedName>
        <fullName evidence="7">Aspartate aminotransferase, mitochondrial</fullName>
        <ecNumber evidence="3">2.6.1.1</ecNumber>
    </recommendedName>
    <alternativeName>
        <fullName evidence="8">Kynurenine aminotransferase 4</fullName>
    </alternativeName>
    <alternativeName>
        <fullName evidence="11">Kynurenine aminotransferase IV</fullName>
    </alternativeName>
    <alternativeName>
        <fullName evidence="10">Kynurenine--oxoglutarate transaminase 4</fullName>
    </alternativeName>
    <alternativeName>
        <fullName evidence="9">Kynurenine--oxoglutarate transaminase IV</fullName>
    </alternativeName>
</protein>
<keyword evidence="5" id="KW-0808">Transferase</keyword>
<evidence type="ECO:0000256" key="3">
    <source>
        <dbReference type="ARBA" id="ARBA00012753"/>
    </source>
</evidence>
<evidence type="ECO:0000256" key="11">
    <source>
        <dbReference type="ARBA" id="ARBA00042891"/>
    </source>
</evidence>
<gene>
    <name evidence="13" type="ORF">B9Z55_027323</name>
</gene>
<evidence type="ECO:0000256" key="5">
    <source>
        <dbReference type="ARBA" id="ARBA00022679"/>
    </source>
</evidence>
<keyword evidence="14" id="KW-1185">Reference proteome</keyword>
<keyword evidence="6" id="KW-0663">Pyridoxal phosphate</keyword>
<evidence type="ECO:0000256" key="1">
    <source>
        <dbReference type="ARBA" id="ARBA00001933"/>
    </source>
</evidence>
<keyword evidence="4" id="KW-0032">Aminotransferase</keyword>
<evidence type="ECO:0000256" key="9">
    <source>
        <dbReference type="ARBA" id="ARBA00041746"/>
    </source>
</evidence>
<dbReference type="PANTHER" id="PTHR11879:SF22">
    <property type="entry name" value="ASPARTATE AMINOTRANSFERASE, MITOCHONDRIAL"/>
    <property type="match status" value="1"/>
</dbReference>
<dbReference type="EC" id="2.6.1.1" evidence="3"/>
<dbReference type="OrthoDB" id="6752799at2759"/>